<protein>
    <submittedName>
        <fullName evidence="2">Uncharacterized protein</fullName>
    </submittedName>
</protein>
<proteinExistence type="predicted"/>
<organism evidence="2 3">
    <name type="scientific">Streptomyces candidus</name>
    <dbReference type="NCBI Taxonomy" id="67283"/>
    <lineage>
        <taxon>Bacteria</taxon>
        <taxon>Bacillati</taxon>
        <taxon>Actinomycetota</taxon>
        <taxon>Actinomycetes</taxon>
        <taxon>Kitasatosporales</taxon>
        <taxon>Streptomycetaceae</taxon>
        <taxon>Streptomyces</taxon>
    </lineage>
</organism>
<feature type="compositionally biased region" description="Polar residues" evidence="1">
    <location>
        <begin position="1"/>
        <end position="10"/>
    </location>
</feature>
<feature type="compositionally biased region" description="Basic and acidic residues" evidence="1">
    <location>
        <begin position="116"/>
        <end position="127"/>
    </location>
</feature>
<keyword evidence="3" id="KW-1185">Reference proteome</keyword>
<dbReference type="AlphaFoldDB" id="A0A7X0LT28"/>
<feature type="compositionally biased region" description="Basic residues" evidence="1">
    <location>
        <begin position="43"/>
        <end position="58"/>
    </location>
</feature>
<dbReference type="EMBL" id="JACHEM010000029">
    <property type="protein sequence ID" value="MBB6439812.1"/>
    <property type="molecule type" value="Genomic_DNA"/>
</dbReference>
<feature type="compositionally biased region" description="Polar residues" evidence="1">
    <location>
        <begin position="84"/>
        <end position="93"/>
    </location>
</feature>
<accession>A0A7X0LT28</accession>
<sequence length="137" mass="15038">MTGLQQTAQRPSHIGRRHALLRSPGSSPPPTCTSTAMTIPTRAKPHRPRIDKRMHHRQAGSQPAGTTPARPARPVLRRGRPVRTATTRQSPTLPTGIMHLSRPVVLDGLFDQPLPGRERRAEEHEAMRLPPPALCGS</sequence>
<evidence type="ECO:0000313" key="2">
    <source>
        <dbReference type="EMBL" id="MBB6439812.1"/>
    </source>
</evidence>
<feature type="region of interest" description="Disordered" evidence="1">
    <location>
        <begin position="111"/>
        <end position="137"/>
    </location>
</feature>
<feature type="region of interest" description="Disordered" evidence="1">
    <location>
        <begin position="1"/>
        <end position="99"/>
    </location>
</feature>
<reference evidence="2 3" key="1">
    <citation type="submission" date="2020-08" db="EMBL/GenBank/DDBJ databases">
        <title>Genomic Encyclopedia of Type Strains, Phase IV (KMG-IV): sequencing the most valuable type-strain genomes for metagenomic binning, comparative biology and taxonomic classification.</title>
        <authorList>
            <person name="Goeker M."/>
        </authorList>
    </citation>
    <scope>NUCLEOTIDE SEQUENCE [LARGE SCALE GENOMIC DNA]</scope>
    <source>
        <strain evidence="2 3">DSM 40141</strain>
    </source>
</reference>
<dbReference type="Proteomes" id="UP000540423">
    <property type="component" value="Unassembled WGS sequence"/>
</dbReference>
<comment type="caution">
    <text evidence="2">The sequence shown here is derived from an EMBL/GenBank/DDBJ whole genome shotgun (WGS) entry which is preliminary data.</text>
</comment>
<evidence type="ECO:0000313" key="3">
    <source>
        <dbReference type="Proteomes" id="UP000540423"/>
    </source>
</evidence>
<gene>
    <name evidence="2" type="ORF">HNQ79_006324</name>
</gene>
<name>A0A7X0LT28_9ACTN</name>
<feature type="compositionally biased region" description="Low complexity" evidence="1">
    <location>
        <begin position="63"/>
        <end position="74"/>
    </location>
</feature>
<evidence type="ECO:0000256" key="1">
    <source>
        <dbReference type="SAM" id="MobiDB-lite"/>
    </source>
</evidence>